<evidence type="ECO:0000313" key="2">
    <source>
        <dbReference type="EMBL" id="VDK89378.1"/>
    </source>
</evidence>
<dbReference type="Proteomes" id="UP000271087">
    <property type="component" value="Unassembled WGS sequence"/>
</dbReference>
<dbReference type="AlphaFoldDB" id="A0A182EK28"/>
<keyword evidence="3" id="KW-1185">Reference proteome</keyword>
<dbReference type="EMBL" id="UYRW01003549">
    <property type="protein sequence ID" value="VDK89378.1"/>
    <property type="molecule type" value="Genomic_DNA"/>
</dbReference>
<accession>A0A182EK28</accession>
<dbReference type="WBParaSite" id="nOo.2.0.1.t08463-RA">
    <property type="protein sequence ID" value="nOo.2.0.1.t08463-RA"/>
    <property type="gene ID" value="nOo.2.0.1.g08463"/>
</dbReference>
<evidence type="ECO:0000313" key="4">
    <source>
        <dbReference type="WBParaSite" id="nOo.2.0.1.t08463-RA"/>
    </source>
</evidence>
<sequence>MLLDKNDELLSTLFKPLADVNDNLDDDEIEKLPLQLQYYEGHRCQDPLITSKIIDSLYQKSRNNSIVYDGRDDSTGNNGNHCSDNEHGNNDGSNDYDDEDDENTVKGLL</sequence>
<name>A0A182EK28_ONCOC</name>
<reference evidence="4" key="1">
    <citation type="submission" date="2016-06" db="UniProtKB">
        <authorList>
            <consortium name="WormBaseParasite"/>
        </authorList>
    </citation>
    <scope>IDENTIFICATION</scope>
</reference>
<evidence type="ECO:0000313" key="3">
    <source>
        <dbReference type="Proteomes" id="UP000271087"/>
    </source>
</evidence>
<feature type="region of interest" description="Disordered" evidence="1">
    <location>
        <begin position="66"/>
        <end position="109"/>
    </location>
</feature>
<organism evidence="4">
    <name type="scientific">Onchocerca ochengi</name>
    <name type="common">Filarial nematode worm</name>
    <dbReference type="NCBI Taxonomy" id="42157"/>
    <lineage>
        <taxon>Eukaryota</taxon>
        <taxon>Metazoa</taxon>
        <taxon>Ecdysozoa</taxon>
        <taxon>Nematoda</taxon>
        <taxon>Chromadorea</taxon>
        <taxon>Rhabditida</taxon>
        <taxon>Spirurina</taxon>
        <taxon>Spiruromorpha</taxon>
        <taxon>Filarioidea</taxon>
        <taxon>Onchocercidae</taxon>
        <taxon>Onchocerca</taxon>
    </lineage>
</organism>
<evidence type="ECO:0000256" key="1">
    <source>
        <dbReference type="SAM" id="MobiDB-lite"/>
    </source>
</evidence>
<proteinExistence type="predicted"/>
<reference evidence="2 3" key="2">
    <citation type="submission" date="2018-08" db="EMBL/GenBank/DDBJ databases">
        <authorList>
            <person name="Laetsch R D."/>
            <person name="Stevens L."/>
            <person name="Kumar S."/>
            <person name="Blaxter L. M."/>
        </authorList>
    </citation>
    <scope>NUCLEOTIDE SEQUENCE [LARGE SCALE GENOMIC DNA]</scope>
</reference>
<protein>
    <submittedName>
        <fullName evidence="2 4">Uncharacterized protein</fullName>
    </submittedName>
</protein>
<gene>
    <name evidence="2" type="ORF">NOO_LOCUS8463</name>
</gene>
<dbReference type="OrthoDB" id="338814at2759"/>
<dbReference type="STRING" id="42157.A0A182EK28"/>